<reference evidence="1" key="1">
    <citation type="submission" date="2022-05" db="EMBL/GenBank/DDBJ databases">
        <title>The Musa troglodytarum L. genome provides insights into the mechanism of non-climacteric behaviour and enrichment of carotenoids.</title>
        <authorList>
            <person name="Wang J."/>
        </authorList>
    </citation>
    <scope>NUCLEOTIDE SEQUENCE</scope>
    <source>
        <tissue evidence="1">Leaf</tissue>
    </source>
</reference>
<protein>
    <submittedName>
        <fullName evidence="1">Uncharacterized protein</fullName>
    </submittedName>
</protein>
<sequence length="81" mass="8586">MSSSRQLNRASTAATMAAEFDLERAEQANLASRAASPISGAALTQPLLLASIQSERAGSESRKGSFQGDVVRREDALFCAR</sequence>
<evidence type="ECO:0000313" key="2">
    <source>
        <dbReference type="Proteomes" id="UP001055439"/>
    </source>
</evidence>
<proteinExistence type="predicted"/>
<organism evidence="1 2">
    <name type="scientific">Musa troglodytarum</name>
    <name type="common">fe'i banana</name>
    <dbReference type="NCBI Taxonomy" id="320322"/>
    <lineage>
        <taxon>Eukaryota</taxon>
        <taxon>Viridiplantae</taxon>
        <taxon>Streptophyta</taxon>
        <taxon>Embryophyta</taxon>
        <taxon>Tracheophyta</taxon>
        <taxon>Spermatophyta</taxon>
        <taxon>Magnoliopsida</taxon>
        <taxon>Liliopsida</taxon>
        <taxon>Zingiberales</taxon>
        <taxon>Musaceae</taxon>
        <taxon>Musa</taxon>
    </lineage>
</organism>
<dbReference type="Proteomes" id="UP001055439">
    <property type="component" value="Chromosome 6"/>
</dbReference>
<evidence type="ECO:0000313" key="1">
    <source>
        <dbReference type="EMBL" id="URE09147.1"/>
    </source>
</evidence>
<name>A0A9E7GB85_9LILI</name>
<accession>A0A9E7GB85</accession>
<dbReference type="AlphaFoldDB" id="A0A9E7GB85"/>
<gene>
    <name evidence="1" type="ORF">MUK42_28591</name>
</gene>
<keyword evidence="2" id="KW-1185">Reference proteome</keyword>
<dbReference type="EMBL" id="CP097508">
    <property type="protein sequence ID" value="URE09147.1"/>
    <property type="molecule type" value="Genomic_DNA"/>
</dbReference>